<keyword evidence="10" id="KW-0378">Hydrolase</keyword>
<dbReference type="GO" id="GO:0016285">
    <property type="term" value="F:alanyl aminopeptidase activity"/>
    <property type="evidence" value="ECO:0007669"/>
    <property type="project" value="UniProtKB-EC"/>
</dbReference>
<dbReference type="InterPro" id="IPR027268">
    <property type="entry name" value="Peptidase_M4/M1_CTD_sf"/>
</dbReference>
<organism evidence="16 17">
    <name type="scientific">Taishania pollutisoli</name>
    <dbReference type="NCBI Taxonomy" id="2766479"/>
    <lineage>
        <taxon>Bacteria</taxon>
        <taxon>Pseudomonadati</taxon>
        <taxon>Bacteroidota</taxon>
        <taxon>Flavobacteriia</taxon>
        <taxon>Flavobacteriales</taxon>
        <taxon>Crocinitomicaceae</taxon>
        <taxon>Taishania</taxon>
    </lineage>
</organism>
<name>A0A8J6TXE9_9FLAO</name>
<dbReference type="GO" id="GO:0005737">
    <property type="term" value="C:cytoplasm"/>
    <property type="evidence" value="ECO:0007669"/>
    <property type="project" value="TreeGrafter"/>
</dbReference>
<feature type="chain" id="PRO_5035284975" description="Aminopeptidase N" evidence="13">
    <location>
        <begin position="20"/>
        <end position="655"/>
    </location>
</feature>
<comment type="similarity">
    <text evidence="3">Belongs to the peptidase M1 family.</text>
</comment>
<evidence type="ECO:0000313" key="16">
    <source>
        <dbReference type="EMBL" id="MBC9812431.1"/>
    </source>
</evidence>
<keyword evidence="7" id="KW-0645">Protease</keyword>
<dbReference type="GO" id="GO:0070006">
    <property type="term" value="F:metalloaminopeptidase activity"/>
    <property type="evidence" value="ECO:0007669"/>
    <property type="project" value="TreeGrafter"/>
</dbReference>
<proteinExistence type="inferred from homology"/>
<evidence type="ECO:0000259" key="15">
    <source>
        <dbReference type="Pfam" id="PF18962"/>
    </source>
</evidence>
<dbReference type="GO" id="GO:0006508">
    <property type="term" value="P:proteolysis"/>
    <property type="evidence" value="ECO:0007669"/>
    <property type="project" value="UniProtKB-KW"/>
</dbReference>
<dbReference type="GO" id="GO:0042277">
    <property type="term" value="F:peptide binding"/>
    <property type="evidence" value="ECO:0007669"/>
    <property type="project" value="TreeGrafter"/>
</dbReference>
<feature type="signal peptide" evidence="13">
    <location>
        <begin position="1"/>
        <end position="19"/>
    </location>
</feature>
<keyword evidence="8" id="KW-0479">Metal-binding</keyword>
<dbReference type="InterPro" id="IPR050344">
    <property type="entry name" value="Peptidase_M1_aminopeptidases"/>
</dbReference>
<reference evidence="16" key="1">
    <citation type="submission" date="2020-09" db="EMBL/GenBank/DDBJ databases">
        <title>Taishania pollutisoli gen. nov., sp. nov., Isolated from Tetrabromobisphenol A-Contaminated Soil.</title>
        <authorList>
            <person name="Chen Q."/>
        </authorList>
    </citation>
    <scope>NUCLEOTIDE SEQUENCE</scope>
    <source>
        <strain evidence="16">CZZ-1</strain>
    </source>
</reference>
<dbReference type="Gene3D" id="2.60.40.1730">
    <property type="entry name" value="tricorn interacting facor f3 domain"/>
    <property type="match status" value="1"/>
</dbReference>
<sequence>MHKILFSLFSTAVCCGIFAQETATHCSKRARYSNQLKISPYVDAAQVLQQKKYNVTFYRLDLNMTNTTTALSGVVEIQATAVQAIDSALLEFYSGFTINAIEVDGVPTPYSRYGSLLSIPLNRAVGDQFVVSVDYAGTPPTAATNPLGGSGMTNASSPSWGNQVTWSLSEPFSTLEWFPCKQDLKDKADSVQVSITVPDHLMAGSNGVLDSVTTVGGFKTFHWMHRHPIAYYLISVAVASYQEYTVYANPAGSPQPVMIQNFIYDNPQFLPFFQQDIDETVDFIELFADLYGPYPFQDEKYGHCVAPLSGGMEHQTMTTQGFFERSLTAHELAHQWWGNHVTCGSWADIWINEGFASYSEYLMLENLYSFNTAQTNMNDVHTNVMSQPGGSTWVADSLNESAIFSGRLVYDKGGAIVHTLRYLVDDDAAFFDLLKGFQIAFANSTATGLEFKSYAEQATGLDLTDFFNQWYFGEGYPTYSVQYNATGTDVNVLISQTVSRPAVTPLFTNPVDVRIVRSGGLGDTIVRVNITSAQTVATISGIENFVAVNAVDPLNYIINKTGTITQNSNLSVSGLQQEAETLVLYPNPTEGQLTVIFSDAQPRTFRLIDQKGKLVMEQQVTSRESVNLSGLSTGQYLVEVIDSKQAKMTRKVIKK</sequence>
<dbReference type="SUPFAM" id="SSF63737">
    <property type="entry name" value="Leukotriene A4 hydrolase N-terminal domain"/>
    <property type="match status" value="1"/>
</dbReference>
<dbReference type="PRINTS" id="PR00756">
    <property type="entry name" value="ALADIPTASE"/>
</dbReference>
<evidence type="ECO:0000256" key="8">
    <source>
        <dbReference type="ARBA" id="ARBA00022723"/>
    </source>
</evidence>
<keyword evidence="9 13" id="KW-0732">Signal</keyword>
<evidence type="ECO:0000256" key="3">
    <source>
        <dbReference type="ARBA" id="ARBA00010136"/>
    </source>
</evidence>
<evidence type="ECO:0000256" key="11">
    <source>
        <dbReference type="ARBA" id="ARBA00022833"/>
    </source>
</evidence>
<dbReference type="Pfam" id="PF01433">
    <property type="entry name" value="Peptidase_M1"/>
    <property type="match status" value="1"/>
</dbReference>
<dbReference type="PANTHER" id="PTHR11533">
    <property type="entry name" value="PROTEASE M1 ZINC METALLOPROTEASE"/>
    <property type="match status" value="1"/>
</dbReference>
<evidence type="ECO:0000256" key="2">
    <source>
        <dbReference type="ARBA" id="ARBA00001947"/>
    </source>
</evidence>
<keyword evidence="12" id="KW-0482">Metalloprotease</keyword>
<evidence type="ECO:0000256" key="4">
    <source>
        <dbReference type="ARBA" id="ARBA00012564"/>
    </source>
</evidence>
<evidence type="ECO:0000256" key="9">
    <source>
        <dbReference type="ARBA" id="ARBA00022729"/>
    </source>
</evidence>
<dbReference type="InterPro" id="IPR001930">
    <property type="entry name" value="Peptidase_M1"/>
</dbReference>
<dbReference type="GO" id="GO:0016020">
    <property type="term" value="C:membrane"/>
    <property type="evidence" value="ECO:0007669"/>
    <property type="project" value="TreeGrafter"/>
</dbReference>
<evidence type="ECO:0000256" key="13">
    <source>
        <dbReference type="SAM" id="SignalP"/>
    </source>
</evidence>
<evidence type="ECO:0000313" key="17">
    <source>
        <dbReference type="Proteomes" id="UP000652681"/>
    </source>
</evidence>
<dbReference type="RefSeq" id="WP_216714001.1">
    <property type="nucleotide sequence ID" value="NZ_JACVEL010000004.1"/>
</dbReference>
<dbReference type="InterPro" id="IPR042097">
    <property type="entry name" value="Aminopeptidase_N-like_N_sf"/>
</dbReference>
<gene>
    <name evidence="16" type="ORF">H9Y05_08095</name>
</gene>
<dbReference type="SUPFAM" id="SSF55486">
    <property type="entry name" value="Metalloproteases ('zincins'), catalytic domain"/>
    <property type="match status" value="1"/>
</dbReference>
<dbReference type="AlphaFoldDB" id="A0A8J6TXE9"/>
<evidence type="ECO:0000256" key="6">
    <source>
        <dbReference type="ARBA" id="ARBA00022438"/>
    </source>
</evidence>
<dbReference type="GO" id="GO:0005615">
    <property type="term" value="C:extracellular space"/>
    <property type="evidence" value="ECO:0007669"/>
    <property type="project" value="TreeGrafter"/>
</dbReference>
<dbReference type="EC" id="3.4.11.2" evidence="4"/>
<dbReference type="GO" id="GO:0043171">
    <property type="term" value="P:peptide catabolic process"/>
    <property type="evidence" value="ECO:0007669"/>
    <property type="project" value="TreeGrafter"/>
</dbReference>
<feature type="domain" description="Peptidase M1 membrane alanine aminopeptidase" evidence="14">
    <location>
        <begin position="326"/>
        <end position="470"/>
    </location>
</feature>
<keyword evidence="11" id="KW-0862">Zinc</keyword>
<dbReference type="PANTHER" id="PTHR11533:SF174">
    <property type="entry name" value="PUROMYCIN-SENSITIVE AMINOPEPTIDASE-RELATED"/>
    <property type="match status" value="1"/>
</dbReference>
<evidence type="ECO:0000256" key="10">
    <source>
        <dbReference type="ARBA" id="ARBA00022801"/>
    </source>
</evidence>
<evidence type="ECO:0000256" key="5">
    <source>
        <dbReference type="ARBA" id="ARBA00015611"/>
    </source>
</evidence>
<dbReference type="NCBIfam" id="TIGR04183">
    <property type="entry name" value="Por_Secre_tail"/>
    <property type="match status" value="1"/>
</dbReference>
<feature type="domain" description="Secretion system C-terminal sorting" evidence="15">
    <location>
        <begin position="584"/>
        <end position="653"/>
    </location>
</feature>
<dbReference type="InterPro" id="IPR026444">
    <property type="entry name" value="Secre_tail"/>
</dbReference>
<dbReference type="GO" id="GO:0008270">
    <property type="term" value="F:zinc ion binding"/>
    <property type="evidence" value="ECO:0007669"/>
    <property type="project" value="InterPro"/>
</dbReference>
<protein>
    <recommendedName>
        <fullName evidence="5">Aminopeptidase N</fullName>
        <ecNumber evidence="4">3.4.11.2</ecNumber>
    </recommendedName>
</protein>
<dbReference type="Proteomes" id="UP000652681">
    <property type="component" value="Unassembled WGS sequence"/>
</dbReference>
<evidence type="ECO:0000256" key="12">
    <source>
        <dbReference type="ARBA" id="ARBA00023049"/>
    </source>
</evidence>
<comment type="cofactor">
    <cofactor evidence="2">
        <name>Zn(2+)</name>
        <dbReference type="ChEBI" id="CHEBI:29105"/>
    </cofactor>
</comment>
<comment type="catalytic activity">
    <reaction evidence="1">
        <text>Release of an N-terminal amino acid, Xaa-|-Yaa- from a peptide, amide or arylamide. Xaa is preferably Ala, but may be most amino acids including Pro (slow action). When a terminal hydrophobic residue is followed by a prolyl residue, the two may be released as an intact Xaa-Pro dipeptide.</text>
        <dbReference type="EC" id="3.4.11.2"/>
    </reaction>
</comment>
<evidence type="ECO:0000259" key="14">
    <source>
        <dbReference type="Pfam" id="PF01433"/>
    </source>
</evidence>
<comment type="caution">
    <text evidence="16">The sequence shown here is derived from an EMBL/GenBank/DDBJ whole genome shotgun (WGS) entry which is preliminary data.</text>
</comment>
<keyword evidence="6" id="KW-0031">Aminopeptidase</keyword>
<keyword evidence="17" id="KW-1185">Reference proteome</keyword>
<dbReference type="CDD" id="cd09603">
    <property type="entry name" value="M1_APN_like"/>
    <property type="match status" value="1"/>
</dbReference>
<dbReference type="InterPro" id="IPR014782">
    <property type="entry name" value="Peptidase_M1_dom"/>
</dbReference>
<dbReference type="Gene3D" id="1.10.390.10">
    <property type="entry name" value="Neutral Protease Domain 2"/>
    <property type="match status" value="1"/>
</dbReference>
<dbReference type="EMBL" id="JACVEL010000004">
    <property type="protein sequence ID" value="MBC9812431.1"/>
    <property type="molecule type" value="Genomic_DNA"/>
</dbReference>
<evidence type="ECO:0000256" key="7">
    <source>
        <dbReference type="ARBA" id="ARBA00022670"/>
    </source>
</evidence>
<accession>A0A8J6TXE9</accession>
<evidence type="ECO:0000256" key="1">
    <source>
        <dbReference type="ARBA" id="ARBA00000098"/>
    </source>
</evidence>
<dbReference type="Pfam" id="PF18962">
    <property type="entry name" value="Por_Secre_tail"/>
    <property type="match status" value="1"/>
</dbReference>